<dbReference type="GO" id="GO:0008233">
    <property type="term" value="F:peptidase activity"/>
    <property type="evidence" value="ECO:0007669"/>
    <property type="project" value="UniProtKB-UniRule"/>
</dbReference>
<evidence type="ECO:0000313" key="10">
    <source>
        <dbReference type="EMBL" id="KAK3754189.1"/>
    </source>
</evidence>
<evidence type="ECO:0000256" key="2">
    <source>
        <dbReference type="ARBA" id="ARBA00007324"/>
    </source>
</evidence>
<keyword evidence="5 9" id="KW-0256">Endoplasmic reticulum</keyword>
<feature type="transmembrane region" description="Helical" evidence="9">
    <location>
        <begin position="51"/>
        <end position="69"/>
    </location>
</feature>
<comment type="caution">
    <text evidence="10">The sequence shown here is derived from an EMBL/GenBank/DDBJ whole genome shotgun (WGS) entry which is preliminary data.</text>
</comment>
<accession>A0AAE1D3J1</accession>
<evidence type="ECO:0000256" key="8">
    <source>
        <dbReference type="ARBA" id="ARBA00045608"/>
    </source>
</evidence>
<reference evidence="10" key="1">
    <citation type="journal article" date="2023" name="G3 (Bethesda)">
        <title>A reference genome for the long-term kleptoplast-retaining sea slug Elysia crispata morphotype clarki.</title>
        <authorList>
            <person name="Eastman K.E."/>
            <person name="Pendleton A.L."/>
            <person name="Shaikh M.A."/>
            <person name="Suttiyut T."/>
            <person name="Ogas R."/>
            <person name="Tomko P."/>
            <person name="Gavelis G."/>
            <person name="Widhalm J.R."/>
            <person name="Wisecaver J.H."/>
        </authorList>
    </citation>
    <scope>NUCLEOTIDE SEQUENCE</scope>
    <source>
        <strain evidence="10">ECLA1</strain>
    </source>
</reference>
<evidence type="ECO:0000256" key="5">
    <source>
        <dbReference type="ARBA" id="ARBA00022824"/>
    </source>
</evidence>
<comment type="function">
    <text evidence="8 9">Component of the signal peptidase complex (SPC) which catalyzes the cleavage of N-terminal signal sequences from nascent proteins as they are translocated into the lumen of the endoplasmic reticulum. Enhances the enzymatic activity of SPC and facilitates the interactions between different components of the translocation site.</text>
</comment>
<organism evidence="10 11">
    <name type="scientific">Elysia crispata</name>
    <name type="common">lettuce slug</name>
    <dbReference type="NCBI Taxonomy" id="231223"/>
    <lineage>
        <taxon>Eukaryota</taxon>
        <taxon>Metazoa</taxon>
        <taxon>Spiralia</taxon>
        <taxon>Lophotrochozoa</taxon>
        <taxon>Mollusca</taxon>
        <taxon>Gastropoda</taxon>
        <taxon>Heterobranchia</taxon>
        <taxon>Euthyneura</taxon>
        <taxon>Panpulmonata</taxon>
        <taxon>Sacoglossa</taxon>
        <taxon>Placobranchoidea</taxon>
        <taxon>Plakobranchidae</taxon>
        <taxon>Elysia</taxon>
    </lineage>
</organism>
<dbReference type="PANTHER" id="PTHR13085:SF0">
    <property type="entry name" value="SIGNAL PEPTIDASE COMPLEX SUBUNIT 2"/>
    <property type="match status" value="1"/>
</dbReference>
<protein>
    <recommendedName>
        <fullName evidence="3 9">Signal peptidase complex subunit 2</fullName>
    </recommendedName>
</protein>
<dbReference type="EMBL" id="JAWDGP010005685">
    <property type="protein sequence ID" value="KAK3754189.1"/>
    <property type="molecule type" value="Genomic_DNA"/>
</dbReference>
<dbReference type="Proteomes" id="UP001283361">
    <property type="component" value="Unassembled WGS sequence"/>
</dbReference>
<gene>
    <name evidence="10" type="ORF">RRG08_028154</name>
</gene>
<dbReference type="PANTHER" id="PTHR13085">
    <property type="entry name" value="MICROSOMAL SIGNAL PEPTIDASE 25 KDA SUBUNIT"/>
    <property type="match status" value="1"/>
</dbReference>
<evidence type="ECO:0000256" key="4">
    <source>
        <dbReference type="ARBA" id="ARBA00022692"/>
    </source>
</evidence>
<dbReference type="GO" id="GO:0045047">
    <property type="term" value="P:protein targeting to ER"/>
    <property type="evidence" value="ECO:0007669"/>
    <property type="project" value="TreeGrafter"/>
</dbReference>
<keyword evidence="7 9" id="KW-0472">Membrane</keyword>
<dbReference type="GO" id="GO:0006465">
    <property type="term" value="P:signal peptide processing"/>
    <property type="evidence" value="ECO:0007669"/>
    <property type="project" value="UniProtKB-UniRule"/>
</dbReference>
<name>A0AAE1D3J1_9GAST</name>
<keyword evidence="11" id="KW-1185">Reference proteome</keyword>
<dbReference type="InterPro" id="IPR009582">
    <property type="entry name" value="Spc2/SPCS2"/>
</dbReference>
<keyword evidence="4 9" id="KW-0812">Transmembrane</keyword>
<evidence type="ECO:0000256" key="6">
    <source>
        <dbReference type="ARBA" id="ARBA00022989"/>
    </source>
</evidence>
<comment type="subcellular location">
    <subcellularLocation>
        <location evidence="1 9">Endoplasmic reticulum membrane</location>
        <topology evidence="1 9">Multi-pass membrane protein</topology>
    </subcellularLocation>
</comment>
<evidence type="ECO:0000256" key="7">
    <source>
        <dbReference type="ARBA" id="ARBA00023136"/>
    </source>
</evidence>
<dbReference type="AlphaFoldDB" id="A0AAE1D3J1"/>
<feature type="transmembrane region" description="Helical" evidence="9">
    <location>
        <begin position="81"/>
        <end position="102"/>
    </location>
</feature>
<proteinExistence type="inferred from homology"/>
<comment type="similarity">
    <text evidence="2 9">Belongs to the SPCS2 family.</text>
</comment>
<dbReference type="GO" id="GO:0005787">
    <property type="term" value="C:signal peptidase complex"/>
    <property type="evidence" value="ECO:0007669"/>
    <property type="project" value="UniProtKB-UniRule"/>
</dbReference>
<keyword evidence="6 9" id="KW-1133">Transmembrane helix</keyword>
<evidence type="ECO:0000313" key="11">
    <source>
        <dbReference type="Proteomes" id="UP001283361"/>
    </source>
</evidence>
<evidence type="ECO:0000256" key="9">
    <source>
        <dbReference type="RuleBase" id="RU368033"/>
    </source>
</evidence>
<evidence type="ECO:0000256" key="3">
    <source>
        <dbReference type="ARBA" id="ARBA00017057"/>
    </source>
</evidence>
<sequence>MASSKNLPAAEDVVKIDKWDSGALKNALDDGAKKVFVDVLHYKESHHLMDGRLVICTIAVFFAMFALVWDYFYPFPESRSVLMVCVISYFVLMGVLTLYLTYAEKGIFLVALEKDPAMMEPDNKWVLSSSLRKYDVMYNLTIQYTDGKTREERVVSCSKCVASFFDENGVFCFDLFSPVLEGLRKDLLSDKKKL</sequence>
<evidence type="ECO:0000256" key="1">
    <source>
        <dbReference type="ARBA" id="ARBA00004477"/>
    </source>
</evidence>
<dbReference type="Pfam" id="PF06703">
    <property type="entry name" value="SPC25"/>
    <property type="match status" value="1"/>
</dbReference>